<dbReference type="RefSeq" id="WP_123638272.1">
    <property type="nucleotide sequence ID" value="NZ_RJUK01000001.1"/>
</dbReference>
<proteinExistence type="predicted"/>
<dbReference type="InterPro" id="IPR016187">
    <property type="entry name" value="CTDL_fold"/>
</dbReference>
<evidence type="ECO:0000313" key="3">
    <source>
        <dbReference type="EMBL" id="ROQ21253.1"/>
    </source>
</evidence>
<dbReference type="Proteomes" id="UP000273643">
    <property type="component" value="Unassembled WGS sequence"/>
</dbReference>
<feature type="chain" id="PRO_5018092278" evidence="1">
    <location>
        <begin position="24"/>
        <end position="246"/>
    </location>
</feature>
<dbReference type="PANTHER" id="PTHR23150">
    <property type="entry name" value="SULFATASE MODIFYING FACTOR 1, 2"/>
    <property type="match status" value="1"/>
</dbReference>
<dbReference type="AlphaFoldDB" id="A0A3N1NYG5"/>
<dbReference type="OrthoDB" id="9768004at2"/>
<dbReference type="Gene3D" id="3.90.1580.10">
    <property type="entry name" value="paralog of FGE (formylglycine-generating enzyme)"/>
    <property type="match status" value="1"/>
</dbReference>
<feature type="domain" description="Sulfatase-modifying factor enzyme-like" evidence="2">
    <location>
        <begin position="24"/>
        <end position="244"/>
    </location>
</feature>
<dbReference type="Pfam" id="PF03781">
    <property type="entry name" value="FGE-sulfatase"/>
    <property type="match status" value="1"/>
</dbReference>
<feature type="signal peptide" evidence="1">
    <location>
        <begin position="1"/>
        <end position="23"/>
    </location>
</feature>
<reference evidence="3 4" key="1">
    <citation type="submission" date="2018-11" db="EMBL/GenBank/DDBJ databases">
        <title>Genomic Encyclopedia of Type Strains, Phase IV (KMG-IV): sequencing the most valuable type-strain genomes for metagenomic binning, comparative biology and taxonomic classification.</title>
        <authorList>
            <person name="Goeker M."/>
        </authorList>
    </citation>
    <scope>NUCLEOTIDE SEQUENCE [LARGE SCALE GENOMIC DNA]</scope>
    <source>
        <strain evidence="3 4">DSM 16974</strain>
    </source>
</reference>
<organism evidence="3 4">
    <name type="scientific">Marinimicrobium koreense</name>
    <dbReference type="NCBI Taxonomy" id="306545"/>
    <lineage>
        <taxon>Bacteria</taxon>
        <taxon>Pseudomonadati</taxon>
        <taxon>Pseudomonadota</taxon>
        <taxon>Gammaproteobacteria</taxon>
        <taxon>Cellvibrionales</taxon>
        <taxon>Cellvibrionaceae</taxon>
        <taxon>Marinimicrobium</taxon>
    </lineage>
</organism>
<dbReference type="EMBL" id="RJUK01000001">
    <property type="protein sequence ID" value="ROQ21253.1"/>
    <property type="molecule type" value="Genomic_DNA"/>
</dbReference>
<comment type="caution">
    <text evidence="3">The sequence shown here is derived from an EMBL/GenBank/DDBJ whole genome shotgun (WGS) entry which is preliminary data.</text>
</comment>
<gene>
    <name evidence="3" type="ORF">EDC38_1876</name>
</gene>
<keyword evidence="4" id="KW-1185">Reference proteome</keyword>
<dbReference type="SUPFAM" id="SSF56436">
    <property type="entry name" value="C-type lectin-like"/>
    <property type="match status" value="1"/>
</dbReference>
<keyword evidence="1" id="KW-0732">Signal</keyword>
<evidence type="ECO:0000259" key="2">
    <source>
        <dbReference type="Pfam" id="PF03781"/>
    </source>
</evidence>
<dbReference type="GO" id="GO:0120147">
    <property type="term" value="F:formylglycine-generating oxidase activity"/>
    <property type="evidence" value="ECO:0007669"/>
    <property type="project" value="TreeGrafter"/>
</dbReference>
<dbReference type="InterPro" id="IPR005532">
    <property type="entry name" value="SUMF_dom"/>
</dbReference>
<protein>
    <submittedName>
        <fullName evidence="3">Formylglycine-generating enzyme required for sulfatase activity</fullName>
    </submittedName>
</protein>
<name>A0A3N1NYG5_9GAMM</name>
<dbReference type="InterPro" id="IPR042095">
    <property type="entry name" value="SUMF_sf"/>
</dbReference>
<evidence type="ECO:0000256" key="1">
    <source>
        <dbReference type="SAM" id="SignalP"/>
    </source>
</evidence>
<dbReference type="PANTHER" id="PTHR23150:SF19">
    <property type="entry name" value="FORMYLGLYCINE-GENERATING ENZYME"/>
    <property type="match status" value="1"/>
</dbReference>
<evidence type="ECO:0000313" key="4">
    <source>
        <dbReference type="Proteomes" id="UP000273643"/>
    </source>
</evidence>
<accession>A0A3N1NYG5</accession>
<sequence length="246" mass="27486">MSGWCKQWLWGGLLLAGTVTALAAEPVVVPEGNFEHPVLLDRERRTEWVASFRVDARPVNREDYAAFVEAHPHWRRSAVAGLFHDGGYLRGWSSDVTPDGAPEAPVVQVSWYAARAYCEAQGGTLPSLVQWEYLVDLRRRLNGLSDEDYANAVFAWYGEQRPAAFEDRALGLSGFIGPVNEWLEDYQLLLANGDRVDFGGGSCGDTGRLILRYDSAHYATLLRYQMRSNHAPETTASNLGFRCVYP</sequence>
<dbReference type="InterPro" id="IPR051043">
    <property type="entry name" value="Sulfatase_Mod_Factor_Kinase"/>
</dbReference>